<proteinExistence type="predicted"/>
<dbReference type="EMBL" id="BMGZ01000002">
    <property type="protein sequence ID" value="GGH98919.1"/>
    <property type="molecule type" value="Genomic_DNA"/>
</dbReference>
<evidence type="ECO:0000256" key="8">
    <source>
        <dbReference type="SAM" id="Phobius"/>
    </source>
</evidence>
<keyword evidence="4" id="KW-0808">Transferase</keyword>
<keyword evidence="6 8" id="KW-1133">Transmembrane helix</keyword>
<feature type="transmembrane region" description="Helical" evidence="8">
    <location>
        <begin position="295"/>
        <end position="315"/>
    </location>
</feature>
<evidence type="ECO:0000259" key="9">
    <source>
        <dbReference type="Pfam" id="PF13231"/>
    </source>
</evidence>
<dbReference type="InterPro" id="IPR050297">
    <property type="entry name" value="LipidA_mod_glycosyltrf_83"/>
</dbReference>
<keyword evidence="2" id="KW-1003">Cell membrane</keyword>
<feature type="transmembrane region" description="Helical" evidence="8">
    <location>
        <begin position="135"/>
        <end position="152"/>
    </location>
</feature>
<dbReference type="Pfam" id="PF13231">
    <property type="entry name" value="PMT_2"/>
    <property type="match status" value="1"/>
</dbReference>
<feature type="transmembrane region" description="Helical" evidence="8">
    <location>
        <begin position="159"/>
        <end position="179"/>
    </location>
</feature>
<evidence type="ECO:0000256" key="6">
    <source>
        <dbReference type="ARBA" id="ARBA00022989"/>
    </source>
</evidence>
<reference evidence="10" key="1">
    <citation type="journal article" date="2014" name="Int. J. Syst. Evol. Microbiol.">
        <title>Complete genome sequence of Corynebacterium casei LMG S-19264T (=DSM 44701T), isolated from a smear-ripened cheese.</title>
        <authorList>
            <consortium name="US DOE Joint Genome Institute (JGI-PGF)"/>
            <person name="Walter F."/>
            <person name="Albersmeier A."/>
            <person name="Kalinowski J."/>
            <person name="Ruckert C."/>
        </authorList>
    </citation>
    <scope>NUCLEOTIDE SEQUENCE</scope>
    <source>
        <strain evidence="10">CGMCC 1.14984</strain>
    </source>
</reference>
<dbReference type="EMBL" id="VCJR02000002">
    <property type="protein sequence ID" value="NHK28585.1"/>
    <property type="molecule type" value="Genomic_DNA"/>
</dbReference>
<evidence type="ECO:0000313" key="12">
    <source>
        <dbReference type="Proteomes" id="UP000621856"/>
    </source>
</evidence>
<keyword evidence="13" id="KW-1185">Reference proteome</keyword>
<dbReference type="GO" id="GO:0016763">
    <property type="term" value="F:pentosyltransferase activity"/>
    <property type="evidence" value="ECO:0007669"/>
    <property type="project" value="TreeGrafter"/>
</dbReference>
<evidence type="ECO:0000313" key="10">
    <source>
        <dbReference type="EMBL" id="GGH98919.1"/>
    </source>
</evidence>
<accession>A0A8J3ERD6</accession>
<feature type="transmembrane region" description="Helical" evidence="8">
    <location>
        <begin position="381"/>
        <end position="402"/>
    </location>
</feature>
<comment type="caution">
    <text evidence="10">The sequence shown here is derived from an EMBL/GenBank/DDBJ whole genome shotgun (WGS) entry which is preliminary data.</text>
</comment>
<evidence type="ECO:0000256" key="7">
    <source>
        <dbReference type="ARBA" id="ARBA00023136"/>
    </source>
</evidence>
<gene>
    <name evidence="11" type="ORF">FF098_011765</name>
    <name evidence="10" type="ORF">GCM10011355_23650</name>
</gene>
<keyword evidence="3" id="KW-0328">Glycosyltransferase</keyword>
<dbReference type="PANTHER" id="PTHR33908">
    <property type="entry name" value="MANNOSYLTRANSFERASE YKCB-RELATED"/>
    <property type="match status" value="1"/>
</dbReference>
<evidence type="ECO:0000256" key="1">
    <source>
        <dbReference type="ARBA" id="ARBA00004651"/>
    </source>
</evidence>
<keyword evidence="7 8" id="KW-0472">Membrane</keyword>
<evidence type="ECO:0000256" key="4">
    <source>
        <dbReference type="ARBA" id="ARBA00022679"/>
    </source>
</evidence>
<comment type="subcellular location">
    <subcellularLocation>
        <location evidence="1">Cell membrane</location>
        <topology evidence="1">Multi-pass membrane protein</topology>
    </subcellularLocation>
</comment>
<feature type="transmembrane region" description="Helical" evidence="8">
    <location>
        <begin position="240"/>
        <end position="260"/>
    </location>
</feature>
<feature type="transmembrane region" description="Helical" evidence="8">
    <location>
        <begin position="408"/>
        <end position="430"/>
    </location>
</feature>
<feature type="transmembrane region" description="Helical" evidence="8">
    <location>
        <begin position="112"/>
        <end position="129"/>
    </location>
</feature>
<name>A0A8J3ERD6_9PROT</name>
<dbReference type="InterPro" id="IPR038731">
    <property type="entry name" value="RgtA/B/C-like"/>
</dbReference>
<dbReference type="Proteomes" id="UP000818603">
    <property type="component" value="Unassembled WGS sequence"/>
</dbReference>
<dbReference type="RefSeq" id="WP_155140708.1">
    <property type="nucleotide sequence ID" value="NZ_BMGZ01000002.1"/>
</dbReference>
<feature type="transmembrane region" description="Helical" evidence="8">
    <location>
        <begin position="437"/>
        <end position="455"/>
    </location>
</feature>
<feature type="transmembrane region" description="Helical" evidence="8">
    <location>
        <begin position="191"/>
        <end position="224"/>
    </location>
</feature>
<evidence type="ECO:0000256" key="5">
    <source>
        <dbReference type="ARBA" id="ARBA00022692"/>
    </source>
</evidence>
<reference evidence="10" key="3">
    <citation type="submission" date="2020-09" db="EMBL/GenBank/DDBJ databases">
        <authorList>
            <person name="Sun Q."/>
            <person name="Zhou Y."/>
        </authorList>
    </citation>
    <scope>NUCLEOTIDE SEQUENCE</scope>
    <source>
        <strain evidence="10">CGMCC 1.14984</strain>
    </source>
</reference>
<evidence type="ECO:0000256" key="2">
    <source>
        <dbReference type="ARBA" id="ARBA00022475"/>
    </source>
</evidence>
<evidence type="ECO:0000313" key="13">
    <source>
        <dbReference type="Proteomes" id="UP000818603"/>
    </source>
</evidence>
<dbReference type="GO" id="GO:0009103">
    <property type="term" value="P:lipopolysaccharide biosynthetic process"/>
    <property type="evidence" value="ECO:0007669"/>
    <property type="project" value="TreeGrafter"/>
</dbReference>
<reference evidence="11 13" key="2">
    <citation type="submission" date="2020-02" db="EMBL/GenBank/DDBJ databases">
        <title>Genome sequence of Parvularcula flava strain NH6-79.</title>
        <authorList>
            <person name="Abdul Karim M.H."/>
            <person name="Lam M.Q."/>
            <person name="Chen S.J."/>
            <person name="Yahya A."/>
            <person name="Shahir S."/>
            <person name="Shamsir M.S."/>
            <person name="Chong C.S."/>
        </authorList>
    </citation>
    <scope>NUCLEOTIDE SEQUENCE [LARGE SCALE GENOMIC DNA]</scope>
    <source>
        <strain evidence="11 13">NH6-79</strain>
    </source>
</reference>
<protein>
    <submittedName>
        <fullName evidence="10">Glucosyltransferase</fullName>
    </submittedName>
    <submittedName>
        <fullName evidence="11">Glycosyltransferase family 39 protein</fullName>
    </submittedName>
</protein>
<feature type="domain" description="Glycosyltransferase RgtA/B/C/D-like" evidence="9">
    <location>
        <begin position="80"/>
        <end position="249"/>
    </location>
</feature>
<keyword evidence="5 8" id="KW-0812">Transmembrane</keyword>
<dbReference type="GO" id="GO:0005886">
    <property type="term" value="C:plasma membrane"/>
    <property type="evidence" value="ECO:0007669"/>
    <property type="project" value="UniProtKB-SubCell"/>
</dbReference>
<dbReference type="GO" id="GO:0010041">
    <property type="term" value="P:response to iron(III) ion"/>
    <property type="evidence" value="ECO:0007669"/>
    <property type="project" value="TreeGrafter"/>
</dbReference>
<dbReference type="Proteomes" id="UP000621856">
    <property type="component" value="Unassembled WGS sequence"/>
</dbReference>
<evidence type="ECO:0000256" key="3">
    <source>
        <dbReference type="ARBA" id="ARBA00022676"/>
    </source>
</evidence>
<evidence type="ECO:0000313" key="11">
    <source>
        <dbReference type="EMBL" id="NHK28585.1"/>
    </source>
</evidence>
<dbReference type="PANTHER" id="PTHR33908:SF3">
    <property type="entry name" value="UNDECAPRENYL PHOSPHATE-ALPHA-4-AMINO-4-DEOXY-L-ARABINOSE ARABINOSYL TRANSFERASE"/>
    <property type="match status" value="1"/>
</dbReference>
<feature type="transmembrane region" description="Helical" evidence="8">
    <location>
        <begin position="351"/>
        <end position="369"/>
    </location>
</feature>
<feature type="transmembrane region" description="Helical" evidence="8">
    <location>
        <begin position="25"/>
        <end position="45"/>
    </location>
</feature>
<dbReference type="AlphaFoldDB" id="A0A8J3ERD6"/>
<sequence>MGTNHTMTNIRGGSGLFAGNTPQPLALIVLLFWAALIVPAGSFSIPPLDRDESRFMQATVQMLETGDFIAIRFQEDERNKKPAGIYWLQAASVSAFSDAEARQPWAFRIPSMLAGVLSILLLCALFSRLTGPAPAFWGAVLLAAAPTFAGEATIAKTDAALTTCVIAAQGCLALIFRRYVEQEEVGWRVPVFFWVAIGVGILIKGPIAPMISFLTIAALGLWLLATGRNPFRFGLAHRPFTGLGILALIVGPWAIAIGLATEGRFFTEALGDDAFGKLNEVQENHDGSFLYYLKAVWIFFWPAALFIPLAVWHAIQRWRDPAVAFCLAWLVPSWILFEIASTKLTHYTLPLYPALAVLIALSVLSLREVIPGPGERIMRGIGILTCAGASLVVGAALVWLVISFDDHGLTAFHVALLGVLGIIAITAGALMSLRRPAAAMAAASLAGAVLAWGLFEGILPRLEALHLTPRVSRLLDDLDLHPRLDGAPPVALYGYNEPSLVFLLGTDTIHAEAEGMAAWIAAAPGHVAIVDEENQAAFLAATQQTRLSVLATLDGFNYSNNKASTLTVYISE</sequence>
<feature type="transmembrane region" description="Helical" evidence="8">
    <location>
        <begin position="322"/>
        <end position="339"/>
    </location>
</feature>
<organism evidence="10 12">
    <name type="scientific">Aquisalinus luteolus</name>
    <dbReference type="NCBI Taxonomy" id="1566827"/>
    <lineage>
        <taxon>Bacteria</taxon>
        <taxon>Pseudomonadati</taxon>
        <taxon>Pseudomonadota</taxon>
        <taxon>Alphaproteobacteria</taxon>
        <taxon>Parvularculales</taxon>
        <taxon>Parvularculaceae</taxon>
        <taxon>Aquisalinus</taxon>
    </lineage>
</organism>